<evidence type="ECO:0000256" key="5">
    <source>
        <dbReference type="ARBA" id="ARBA00022884"/>
    </source>
</evidence>
<dbReference type="InterPro" id="IPR000629">
    <property type="entry name" value="RNA-helicase_DEAD-box_CS"/>
</dbReference>
<evidence type="ECO:0000256" key="4">
    <source>
        <dbReference type="ARBA" id="ARBA00022840"/>
    </source>
</evidence>
<dbReference type="Pfam" id="PF00271">
    <property type="entry name" value="Helicase_C"/>
    <property type="match status" value="1"/>
</dbReference>
<dbReference type="PROSITE" id="PS51194">
    <property type="entry name" value="HELICASE_CTER"/>
    <property type="match status" value="1"/>
</dbReference>
<reference evidence="11 12" key="1">
    <citation type="journal article" date="2016" name="Mol. Biol. Evol.">
        <title>Comparative Genomics of Early-Diverging Mushroom-Forming Fungi Provides Insights into the Origins of Lignocellulose Decay Capabilities.</title>
        <authorList>
            <person name="Nagy L.G."/>
            <person name="Riley R."/>
            <person name="Tritt A."/>
            <person name="Adam C."/>
            <person name="Daum C."/>
            <person name="Floudas D."/>
            <person name="Sun H."/>
            <person name="Yadav J.S."/>
            <person name="Pangilinan J."/>
            <person name="Larsson K.H."/>
            <person name="Matsuura K."/>
            <person name="Barry K."/>
            <person name="Labutti K."/>
            <person name="Kuo R."/>
            <person name="Ohm R.A."/>
            <person name="Bhattacharya S.S."/>
            <person name="Shirouzu T."/>
            <person name="Yoshinaga Y."/>
            <person name="Martin F.M."/>
            <person name="Grigoriev I.V."/>
            <person name="Hibbett D.S."/>
        </authorList>
    </citation>
    <scope>NUCLEOTIDE SEQUENCE [LARGE SCALE GENOMIC DNA]</scope>
    <source>
        <strain evidence="11 12">HHB9708</strain>
    </source>
</reference>
<dbReference type="InterPro" id="IPR011545">
    <property type="entry name" value="DEAD/DEAH_box_helicase_dom"/>
</dbReference>
<name>A0A164VKN3_9AGAM</name>
<organism evidence="11 12">
    <name type="scientific">Sistotremastrum niveocremeum HHB9708</name>
    <dbReference type="NCBI Taxonomy" id="1314777"/>
    <lineage>
        <taxon>Eukaryota</taxon>
        <taxon>Fungi</taxon>
        <taxon>Dikarya</taxon>
        <taxon>Basidiomycota</taxon>
        <taxon>Agaricomycotina</taxon>
        <taxon>Agaricomycetes</taxon>
        <taxon>Sistotremastrales</taxon>
        <taxon>Sistotremastraceae</taxon>
        <taxon>Sertulicium</taxon>
        <taxon>Sertulicium niveocremeum</taxon>
    </lineage>
</organism>
<dbReference type="PROSITE" id="PS51192">
    <property type="entry name" value="HELICASE_ATP_BIND_1"/>
    <property type="match status" value="1"/>
</dbReference>
<dbReference type="GO" id="GO:0005524">
    <property type="term" value="F:ATP binding"/>
    <property type="evidence" value="ECO:0007669"/>
    <property type="project" value="UniProtKB-UniRule"/>
</dbReference>
<evidence type="ECO:0000259" key="9">
    <source>
        <dbReference type="PROSITE" id="PS51192"/>
    </source>
</evidence>
<feature type="domain" description="Helicase C-terminal" evidence="10">
    <location>
        <begin position="463"/>
        <end position="634"/>
    </location>
</feature>
<dbReference type="Proteomes" id="UP000076722">
    <property type="component" value="Unassembled WGS sequence"/>
</dbReference>
<evidence type="ECO:0000256" key="2">
    <source>
        <dbReference type="ARBA" id="ARBA00022801"/>
    </source>
</evidence>
<keyword evidence="12" id="KW-1185">Reference proteome</keyword>
<dbReference type="Pfam" id="PF00270">
    <property type="entry name" value="DEAD"/>
    <property type="match status" value="1"/>
</dbReference>
<feature type="region of interest" description="Disordered" evidence="8">
    <location>
        <begin position="1"/>
        <end position="99"/>
    </location>
</feature>
<evidence type="ECO:0000256" key="3">
    <source>
        <dbReference type="ARBA" id="ARBA00022806"/>
    </source>
</evidence>
<evidence type="ECO:0000256" key="6">
    <source>
        <dbReference type="RuleBase" id="RU000492"/>
    </source>
</evidence>
<feature type="compositionally biased region" description="Low complexity" evidence="8">
    <location>
        <begin position="37"/>
        <end position="49"/>
    </location>
</feature>
<keyword evidence="1 6" id="KW-0547">Nucleotide-binding</keyword>
<dbReference type="STRING" id="1314777.A0A164VKN3"/>
<dbReference type="GO" id="GO:0003723">
    <property type="term" value="F:RNA binding"/>
    <property type="evidence" value="ECO:0007669"/>
    <property type="project" value="UniProtKB-UniRule"/>
</dbReference>
<evidence type="ECO:0000256" key="8">
    <source>
        <dbReference type="SAM" id="MobiDB-lite"/>
    </source>
</evidence>
<proteinExistence type="inferred from homology"/>
<evidence type="ECO:0000259" key="10">
    <source>
        <dbReference type="PROSITE" id="PS51194"/>
    </source>
</evidence>
<sequence>MPDVGKTPAKQRYLHRKKLRRKQSKKTKAASTKKDAVTTAQDQTDTSSADSDEEEVHQPSVPDVQMLDLTTPTEPPPRKKRKTEKHRNSENADSEWLDVPGNEESAMDEEVTKKEIETGAAHDPGYEALPAFPSPTQQEAPSKVLVSAQGLDQAFLSAEVIDASRTLKLESIDGIGWSLQTAERLQELGIQELFAVQTAIIPFLLRPLKEPRSHPLSSPFNPVQDICVSAPTGGGKTLAYVVPIVEILSARIVTRLRALIIVPTRDLVSQVRETIEAVSKGRGLKIGVATGQHSFTHEQNALVGDLNTPLMGGSSKVDILICTPGRLIDHLNGTHNFTLQHLRFLIIDEADRLLAESFQDWLNQVLSAIKAPSNSAPRTLSVDALPCPDSMAPYWQPPICYSDVTQTLTTSCQKLLFSATLTHDPSKLSALGLRDPKYFVVRSQERSSNDGGVLDQTFSFPSSLVQHYSIIKTEDKPLLLFHLILSQSMTNVLVFTKSASSTQRLLKLLQFLNDGWSQQQSQESAFHIMATAFSSDLSVHDRKSILASFKEGKINVLVASDLVSRGIDLPHVSHVISYDVPIDMRKYVHRVGRTARAGRAGVAWTLVEKQEAHHFLEMMRESGHLQDVSKNRIEGNDLAPYSSLYENALSRLQSEYTRGTADS</sequence>
<comment type="function">
    <text evidence="7">RNA helicase.</text>
</comment>
<comment type="similarity">
    <text evidence="6">Belongs to the DEAD box helicase family.</text>
</comment>
<dbReference type="PANTHER" id="PTHR24031">
    <property type="entry name" value="RNA HELICASE"/>
    <property type="match status" value="1"/>
</dbReference>
<dbReference type="EMBL" id="KV419405">
    <property type="protein sequence ID" value="KZS94241.1"/>
    <property type="molecule type" value="Genomic_DNA"/>
</dbReference>
<accession>A0A164VKN3</accession>
<evidence type="ECO:0000256" key="7">
    <source>
        <dbReference type="RuleBase" id="RU365068"/>
    </source>
</evidence>
<dbReference type="SUPFAM" id="SSF52540">
    <property type="entry name" value="P-loop containing nucleoside triphosphate hydrolases"/>
    <property type="match status" value="1"/>
</dbReference>
<dbReference type="OrthoDB" id="3370at2759"/>
<dbReference type="GO" id="GO:0016787">
    <property type="term" value="F:hydrolase activity"/>
    <property type="evidence" value="ECO:0007669"/>
    <property type="project" value="UniProtKB-KW"/>
</dbReference>
<dbReference type="CDD" id="cd18787">
    <property type="entry name" value="SF2_C_DEAD"/>
    <property type="match status" value="1"/>
</dbReference>
<evidence type="ECO:0000313" key="11">
    <source>
        <dbReference type="EMBL" id="KZS94241.1"/>
    </source>
</evidence>
<dbReference type="InterPro" id="IPR014001">
    <property type="entry name" value="Helicase_ATP-bd"/>
</dbReference>
<feature type="compositionally biased region" description="Basic residues" evidence="8">
    <location>
        <begin position="12"/>
        <end position="28"/>
    </location>
</feature>
<keyword evidence="5 7" id="KW-0694">RNA-binding</keyword>
<evidence type="ECO:0000256" key="1">
    <source>
        <dbReference type="ARBA" id="ARBA00022741"/>
    </source>
</evidence>
<dbReference type="GO" id="GO:0003724">
    <property type="term" value="F:RNA helicase activity"/>
    <property type="evidence" value="ECO:0007669"/>
    <property type="project" value="UniProtKB-EC"/>
</dbReference>
<keyword evidence="4 6" id="KW-0067">ATP-binding</keyword>
<comment type="domain">
    <text evidence="7">The Q motif is unique to and characteristic of the DEAD box family of RNA helicases and controls ATP binding and hydrolysis.</text>
</comment>
<feature type="domain" description="Helicase ATP-binding" evidence="9">
    <location>
        <begin position="217"/>
        <end position="439"/>
    </location>
</feature>
<gene>
    <name evidence="11" type="ORF">SISNIDRAFT_453971</name>
</gene>
<dbReference type="PROSITE" id="PS00039">
    <property type="entry name" value="DEAD_ATP_HELICASE"/>
    <property type="match status" value="1"/>
</dbReference>
<evidence type="ECO:0000313" key="12">
    <source>
        <dbReference type="Proteomes" id="UP000076722"/>
    </source>
</evidence>
<dbReference type="SMART" id="SM00487">
    <property type="entry name" value="DEXDc"/>
    <property type="match status" value="1"/>
</dbReference>
<dbReference type="InterPro" id="IPR027417">
    <property type="entry name" value="P-loop_NTPase"/>
</dbReference>
<dbReference type="AlphaFoldDB" id="A0A164VKN3"/>
<dbReference type="Gene3D" id="3.40.50.300">
    <property type="entry name" value="P-loop containing nucleotide triphosphate hydrolases"/>
    <property type="match status" value="2"/>
</dbReference>
<dbReference type="SMART" id="SM00490">
    <property type="entry name" value="HELICc"/>
    <property type="match status" value="1"/>
</dbReference>
<dbReference type="EC" id="3.6.4.13" evidence="7"/>
<dbReference type="CDD" id="cd17956">
    <property type="entry name" value="DEADc_DDX51"/>
    <property type="match status" value="1"/>
</dbReference>
<keyword evidence="2 6" id="KW-0378">Hydrolase</keyword>
<protein>
    <recommendedName>
        <fullName evidence="7">ATP-dependent RNA helicase</fullName>
        <ecNumber evidence="7">3.6.4.13</ecNumber>
    </recommendedName>
</protein>
<comment type="catalytic activity">
    <reaction evidence="7">
        <text>ATP + H2O = ADP + phosphate + H(+)</text>
        <dbReference type="Rhea" id="RHEA:13065"/>
        <dbReference type="ChEBI" id="CHEBI:15377"/>
        <dbReference type="ChEBI" id="CHEBI:15378"/>
        <dbReference type="ChEBI" id="CHEBI:30616"/>
        <dbReference type="ChEBI" id="CHEBI:43474"/>
        <dbReference type="ChEBI" id="CHEBI:456216"/>
        <dbReference type="EC" id="3.6.4.13"/>
    </reaction>
</comment>
<dbReference type="InterPro" id="IPR001650">
    <property type="entry name" value="Helicase_C-like"/>
</dbReference>
<keyword evidence="3 6" id="KW-0347">Helicase</keyword>